<keyword evidence="1" id="KW-0862">Zinc</keyword>
<keyword evidence="4" id="KW-0808">Transferase</keyword>
<dbReference type="Pfam" id="PF00078">
    <property type="entry name" value="RVT_1"/>
    <property type="match status" value="1"/>
</dbReference>
<evidence type="ECO:0000256" key="2">
    <source>
        <dbReference type="SAM" id="MobiDB-lite"/>
    </source>
</evidence>
<dbReference type="InterPro" id="IPR043128">
    <property type="entry name" value="Rev_trsase/Diguanyl_cyclase"/>
</dbReference>
<accession>A0A6L2L599</accession>
<dbReference type="InterPro" id="IPR005162">
    <property type="entry name" value="Retrotrans_gag_dom"/>
</dbReference>
<dbReference type="GO" id="GO:0008270">
    <property type="term" value="F:zinc ion binding"/>
    <property type="evidence" value="ECO:0007669"/>
    <property type="project" value="UniProtKB-KW"/>
</dbReference>
<dbReference type="InterPro" id="IPR043502">
    <property type="entry name" value="DNA/RNA_pol_sf"/>
</dbReference>
<dbReference type="InterPro" id="IPR001878">
    <property type="entry name" value="Znf_CCHC"/>
</dbReference>
<evidence type="ECO:0000313" key="4">
    <source>
        <dbReference type="EMBL" id="GEU56369.1"/>
    </source>
</evidence>
<dbReference type="SUPFAM" id="SSF57756">
    <property type="entry name" value="Retrovirus zinc finger-like domains"/>
    <property type="match status" value="1"/>
</dbReference>
<dbReference type="Gene3D" id="3.10.10.10">
    <property type="entry name" value="HIV Type 1 Reverse Transcriptase, subunit A, domain 1"/>
    <property type="match status" value="1"/>
</dbReference>
<keyword evidence="1" id="KW-0863">Zinc-finger</keyword>
<dbReference type="InterPro" id="IPR000477">
    <property type="entry name" value="RT_dom"/>
</dbReference>
<dbReference type="EMBL" id="BKCJ010003651">
    <property type="protein sequence ID" value="GEU56369.1"/>
    <property type="molecule type" value="Genomic_DNA"/>
</dbReference>
<organism evidence="4">
    <name type="scientific">Tanacetum cinerariifolium</name>
    <name type="common">Dalmatian daisy</name>
    <name type="synonym">Chrysanthemum cinerariifolium</name>
    <dbReference type="NCBI Taxonomy" id="118510"/>
    <lineage>
        <taxon>Eukaryota</taxon>
        <taxon>Viridiplantae</taxon>
        <taxon>Streptophyta</taxon>
        <taxon>Embryophyta</taxon>
        <taxon>Tracheophyta</taxon>
        <taxon>Spermatophyta</taxon>
        <taxon>Magnoliopsida</taxon>
        <taxon>eudicotyledons</taxon>
        <taxon>Gunneridae</taxon>
        <taxon>Pentapetalae</taxon>
        <taxon>asterids</taxon>
        <taxon>campanulids</taxon>
        <taxon>Asterales</taxon>
        <taxon>Asteraceae</taxon>
        <taxon>Asteroideae</taxon>
        <taxon>Anthemideae</taxon>
        <taxon>Anthemidinae</taxon>
        <taxon>Tanacetum</taxon>
    </lineage>
</organism>
<keyword evidence="4" id="KW-0695">RNA-directed DNA polymerase</keyword>
<dbReference type="Gene3D" id="3.30.70.270">
    <property type="match status" value="1"/>
</dbReference>
<feature type="region of interest" description="Disordered" evidence="2">
    <location>
        <begin position="123"/>
        <end position="192"/>
    </location>
</feature>
<dbReference type="InterPro" id="IPR036875">
    <property type="entry name" value="Znf_CCHC_sf"/>
</dbReference>
<dbReference type="InterPro" id="IPR053134">
    <property type="entry name" value="RNA-dir_DNA_polymerase"/>
</dbReference>
<dbReference type="SUPFAM" id="SSF56672">
    <property type="entry name" value="DNA/RNA polymerases"/>
    <property type="match status" value="1"/>
</dbReference>
<dbReference type="PROSITE" id="PS50158">
    <property type="entry name" value="ZF_CCHC"/>
    <property type="match status" value="1"/>
</dbReference>
<dbReference type="PANTHER" id="PTHR24559:SF427">
    <property type="entry name" value="RNA-DIRECTED DNA POLYMERASE"/>
    <property type="match status" value="1"/>
</dbReference>
<feature type="domain" description="CCHC-type" evidence="3">
    <location>
        <begin position="657"/>
        <end position="670"/>
    </location>
</feature>
<sequence length="840" mass="94998">MRYPLPHKLDEDEHLHTATCQCNKKGIKVQNDLKEFHEKMREIHYSLNNNFKLLCSIMQSQEHFEDFVMSDSEHSTVTYTSISSDDGSSDVGSLGVIVYGYDGLPMMPKDPYAYVDAAMQEPPPPDFVPEPLYLEFMPPEDDVLPDDEDPTDYPTDKNDDDDDEESSEGNADDEEEDEGEDEEEEEEHLAPADSVLPLLGCLSELRHLYYFRLRQRLTDYLPHLLHHHLYSSHCHHHFLGYSPYYSVTISTSPTYTAAPLGYRAAEIWWKTASPPPLPLSSPLPLPPPIVLSRTSASMVMMRAAAPSTYCLAPPLGTSPLLPIPLPTSSPHLLLSSTDCRADVPVVMLPPQKRLCIDPGPRYEIEESSSAPTARSTRGFRTDYAIDVAELGQRMTYFVTTIRKDTDEIYVRLDDAQDDRLVMSGQLNLLCRDRRSHAYTARLMESEARASREAWVQSMDASDTARSETQMVALQSQQRPTRDPTHLDVPKEADSVLFSYDLKKMSPKKAPRTRSTLTTTTATTLMTDTAIRALISRGVADALAKHEMQRNNNLNGDGSQGTEGVIGLTQWFKRMETVFNISNCATKNQVKFATCTLYDVALTWWKSHVKTVGHDTTYGVPWNTLMKVMTAKYCPRNEIKKLEMEIWQLKVKGQKATCFECGTQGHFNRECLKLKNNNHGNQGGNGNAPAKVYVVGNVEINLDSNVVTAKYHAVILYDEKLVCIPFGKETLIVRGDESNQGNETRLNIISCSYHQLQVREEDIPKTAFRTRYGYYKFQVMSFGLTNTPAVFMDLMNRMCKPCLDKFVIVFIDNILIYSRNKKEHKEHCGNHRGEGGEYVSI</sequence>
<reference evidence="4" key="1">
    <citation type="journal article" date="2019" name="Sci. Rep.">
        <title>Draft genome of Tanacetum cinerariifolium, the natural source of mosquito coil.</title>
        <authorList>
            <person name="Yamashiro T."/>
            <person name="Shiraishi A."/>
            <person name="Satake H."/>
            <person name="Nakayama K."/>
        </authorList>
    </citation>
    <scope>NUCLEOTIDE SEQUENCE</scope>
</reference>
<protein>
    <submittedName>
        <fullName evidence="4">Reverse transcriptase</fullName>
    </submittedName>
</protein>
<feature type="compositionally biased region" description="Acidic residues" evidence="2">
    <location>
        <begin position="138"/>
        <end position="151"/>
    </location>
</feature>
<comment type="caution">
    <text evidence="4">The sequence shown here is derived from an EMBL/GenBank/DDBJ whole genome shotgun (WGS) entry which is preliminary data.</text>
</comment>
<dbReference type="GO" id="GO:0003676">
    <property type="term" value="F:nucleic acid binding"/>
    <property type="evidence" value="ECO:0007669"/>
    <property type="project" value="InterPro"/>
</dbReference>
<dbReference type="PANTHER" id="PTHR24559">
    <property type="entry name" value="TRANSPOSON TY3-I GAG-POL POLYPROTEIN"/>
    <property type="match status" value="1"/>
</dbReference>
<dbReference type="AlphaFoldDB" id="A0A6L2L599"/>
<dbReference type="Pfam" id="PF03732">
    <property type="entry name" value="Retrotrans_gag"/>
    <property type="match status" value="1"/>
</dbReference>
<keyword evidence="1" id="KW-0479">Metal-binding</keyword>
<keyword evidence="4" id="KW-0548">Nucleotidyltransferase</keyword>
<dbReference type="GO" id="GO:0003964">
    <property type="term" value="F:RNA-directed DNA polymerase activity"/>
    <property type="evidence" value="ECO:0007669"/>
    <property type="project" value="UniProtKB-KW"/>
</dbReference>
<evidence type="ECO:0000256" key="1">
    <source>
        <dbReference type="PROSITE-ProRule" id="PRU00047"/>
    </source>
</evidence>
<proteinExistence type="predicted"/>
<gene>
    <name evidence="4" type="ORF">Tci_028347</name>
</gene>
<name>A0A6L2L599_TANCI</name>
<evidence type="ECO:0000259" key="3">
    <source>
        <dbReference type="PROSITE" id="PS50158"/>
    </source>
</evidence>
<feature type="compositionally biased region" description="Acidic residues" evidence="2">
    <location>
        <begin position="158"/>
        <end position="187"/>
    </location>
</feature>
<dbReference type="CDD" id="cd01647">
    <property type="entry name" value="RT_LTR"/>
    <property type="match status" value="1"/>
</dbReference>